<dbReference type="InterPro" id="IPR016024">
    <property type="entry name" value="ARM-type_fold"/>
</dbReference>
<reference evidence="2 3" key="1">
    <citation type="submission" date="2018-06" db="EMBL/GenBank/DDBJ databases">
        <title>Whole genome sequencing of Candida tropicalis (genome annotated by CSBL at Korea University).</title>
        <authorList>
            <person name="Ahn J."/>
        </authorList>
    </citation>
    <scope>NUCLEOTIDE SEQUENCE [LARGE SCALE GENOMIC DNA]</scope>
    <source>
        <strain evidence="2 3">ATCC 20962</strain>
    </source>
</reference>
<accession>A0A367Y1K3</accession>
<keyword evidence="3" id="KW-1185">Reference proteome</keyword>
<evidence type="ECO:0000256" key="1">
    <source>
        <dbReference type="SAM" id="MobiDB-lite"/>
    </source>
</evidence>
<gene>
    <name evidence="2" type="ORF">Cantr_07470</name>
</gene>
<organism evidence="2 3">
    <name type="scientific">Candida viswanathii</name>
    <dbReference type="NCBI Taxonomy" id="5486"/>
    <lineage>
        <taxon>Eukaryota</taxon>
        <taxon>Fungi</taxon>
        <taxon>Dikarya</taxon>
        <taxon>Ascomycota</taxon>
        <taxon>Saccharomycotina</taxon>
        <taxon>Pichiomycetes</taxon>
        <taxon>Debaryomycetaceae</taxon>
        <taxon>Candida/Lodderomyces clade</taxon>
        <taxon>Candida</taxon>
    </lineage>
</organism>
<dbReference type="OrthoDB" id="3981267at2759"/>
<protein>
    <submittedName>
        <fullName evidence="2">Uncharacterized protein</fullName>
    </submittedName>
</protein>
<feature type="region of interest" description="Disordered" evidence="1">
    <location>
        <begin position="283"/>
        <end position="345"/>
    </location>
</feature>
<sequence length="354" mass="39497">MEDKSKRRLSILHPLTNKNSQSSTTAAAAAAATNTTTTATSANNTIAAVIASTTNSIGNPSPNPQLARSLNYPPSYNYSSLNPAANNPNNRIHLGFGLPPDAYIYVKGYNGKPGSDSDQIPRYVPHDYNPKRANTTLATQLNLQETSHHPNLSYNVPTNQPQFNSLLPQQIKNETSTATTTNNLQVSNLEIYNNLNPRKSPNMNYKEKITNWMASIPQFNNSENNEIYIDCYPGVVSTSGTPSTSDDEIDLSDVEDILELQAQKVTRYVTRLYIHEVENSNLSRDRHGREGDEDEDEEEEEDEDDDEDEDEDENEEEDEDEVDMQKGEGGAHEKNGRRHYGFRDVGLPIAFDIN</sequence>
<comment type="caution">
    <text evidence="2">The sequence shown here is derived from an EMBL/GenBank/DDBJ whole genome shotgun (WGS) entry which is preliminary data.</text>
</comment>
<feature type="compositionally biased region" description="Basic and acidic residues" evidence="1">
    <location>
        <begin position="323"/>
        <end position="334"/>
    </location>
</feature>
<dbReference type="AlphaFoldDB" id="A0A367Y1K3"/>
<evidence type="ECO:0000313" key="3">
    <source>
        <dbReference type="Proteomes" id="UP000253472"/>
    </source>
</evidence>
<dbReference type="EMBL" id="QLNQ01000027">
    <property type="protein sequence ID" value="RCK59430.1"/>
    <property type="molecule type" value="Genomic_DNA"/>
</dbReference>
<evidence type="ECO:0000313" key="2">
    <source>
        <dbReference type="EMBL" id="RCK59430.1"/>
    </source>
</evidence>
<dbReference type="Proteomes" id="UP000253472">
    <property type="component" value="Unassembled WGS sequence"/>
</dbReference>
<dbReference type="SUPFAM" id="SSF48371">
    <property type="entry name" value="ARM repeat"/>
    <property type="match status" value="1"/>
</dbReference>
<name>A0A367Y1K3_9ASCO</name>
<proteinExistence type="predicted"/>
<feature type="compositionally biased region" description="Acidic residues" evidence="1">
    <location>
        <begin position="291"/>
        <end position="322"/>
    </location>
</feature>
<dbReference type="STRING" id="5486.A0A367Y1K3"/>